<dbReference type="SMART" id="SM00342">
    <property type="entry name" value="HTH_ARAC"/>
    <property type="match status" value="1"/>
</dbReference>
<dbReference type="InterPro" id="IPR020449">
    <property type="entry name" value="Tscrpt_reg_AraC-type_HTH"/>
</dbReference>
<evidence type="ECO:0000256" key="3">
    <source>
        <dbReference type="ARBA" id="ARBA00023163"/>
    </source>
</evidence>
<organism evidence="5 6">
    <name type="scientific">Cupriavidus malaysiensis</name>
    <dbReference type="NCBI Taxonomy" id="367825"/>
    <lineage>
        <taxon>Bacteria</taxon>
        <taxon>Pseudomonadati</taxon>
        <taxon>Pseudomonadota</taxon>
        <taxon>Betaproteobacteria</taxon>
        <taxon>Burkholderiales</taxon>
        <taxon>Burkholderiaceae</taxon>
        <taxon>Cupriavidus</taxon>
    </lineage>
</organism>
<dbReference type="Proteomes" id="UP000177515">
    <property type="component" value="Chromosome 2"/>
</dbReference>
<reference evidence="5 6" key="1">
    <citation type="submission" date="2016-10" db="EMBL/GenBank/DDBJ databases">
        <title>Complete genome sequences of three Cupriavidus strains isolated from various Malaysian environments.</title>
        <authorList>
            <person name="Abdullah A.A.-A."/>
            <person name="Shafie N.A.H."/>
            <person name="Lau N.S."/>
        </authorList>
    </citation>
    <scope>NUCLEOTIDE SEQUENCE [LARGE SCALE GENOMIC DNA]</scope>
    <source>
        <strain evidence="5 6">USMAA1020</strain>
    </source>
</reference>
<dbReference type="RefSeq" id="WP_071016823.1">
    <property type="nucleotide sequence ID" value="NZ_CP017755.1"/>
</dbReference>
<sequence length="335" mass="36525">MQTVTTLTTEPLAPRERAAAWRQWMHEHFGGLQSDLYGAGESTDHADRTDSAGFRGSLCACHAGGVILTRLRADRHRVLRSRALARQSEQPYLKIVAPALGVAEVEQAGRTAQVGAGAWAIYDTTAPYAVSNPLACEHLVVMVPKERIAASGLRLDALMARQVGGAAGISRVALESMRHTFRELPHMSDAAAHGAGEMLLQLVQLSLLELQGVESAPSQRALLLDRIRQAIGAHLRDPGFTPERLAQLLNCSRRHLYNAFSGSGETPAERIQRQRLEGCMRDLRAPQLAGRSITEIALSWGFGNLSHFSRAFRAHTGLSPSEYREHRGSPGQARP</sequence>
<dbReference type="PANTHER" id="PTHR46796:SF6">
    <property type="entry name" value="ARAC SUBFAMILY"/>
    <property type="match status" value="1"/>
</dbReference>
<dbReference type="InterPro" id="IPR018060">
    <property type="entry name" value="HTH_AraC"/>
</dbReference>
<evidence type="ECO:0000256" key="2">
    <source>
        <dbReference type="ARBA" id="ARBA00023125"/>
    </source>
</evidence>
<dbReference type="InterPro" id="IPR035418">
    <property type="entry name" value="AraC-bd_2"/>
</dbReference>
<accession>A0A1D9I9I6</accession>
<dbReference type="Pfam" id="PF14525">
    <property type="entry name" value="AraC_binding_2"/>
    <property type="match status" value="1"/>
</dbReference>
<keyword evidence="2 5" id="KW-0238">DNA-binding</keyword>
<dbReference type="Gene3D" id="1.10.10.60">
    <property type="entry name" value="Homeodomain-like"/>
    <property type="match status" value="1"/>
</dbReference>
<keyword evidence="6" id="KW-1185">Reference proteome</keyword>
<evidence type="ECO:0000259" key="4">
    <source>
        <dbReference type="PROSITE" id="PS01124"/>
    </source>
</evidence>
<dbReference type="InterPro" id="IPR050204">
    <property type="entry name" value="AraC_XylS_family_regulators"/>
</dbReference>
<dbReference type="GO" id="GO:0003677">
    <property type="term" value="F:DNA binding"/>
    <property type="evidence" value="ECO:0007669"/>
    <property type="project" value="UniProtKB-KW"/>
</dbReference>
<protein>
    <submittedName>
        <fullName evidence="5">DNA-binding protein</fullName>
    </submittedName>
</protein>
<name>A0A1D9I9I6_9BURK</name>
<proteinExistence type="predicted"/>
<keyword evidence="1" id="KW-0805">Transcription regulation</keyword>
<evidence type="ECO:0000313" key="5">
    <source>
        <dbReference type="EMBL" id="AOZ08746.1"/>
    </source>
</evidence>
<dbReference type="PANTHER" id="PTHR46796">
    <property type="entry name" value="HTH-TYPE TRANSCRIPTIONAL ACTIVATOR RHAS-RELATED"/>
    <property type="match status" value="1"/>
</dbReference>
<dbReference type="PRINTS" id="PR00032">
    <property type="entry name" value="HTHARAC"/>
</dbReference>
<dbReference type="InterPro" id="IPR009057">
    <property type="entry name" value="Homeodomain-like_sf"/>
</dbReference>
<keyword evidence="3" id="KW-0804">Transcription</keyword>
<gene>
    <name evidence="5" type="ORF">BKK80_22820</name>
</gene>
<dbReference type="SUPFAM" id="SSF46689">
    <property type="entry name" value="Homeodomain-like"/>
    <property type="match status" value="1"/>
</dbReference>
<feature type="domain" description="HTH araC/xylS-type" evidence="4">
    <location>
        <begin position="225"/>
        <end position="326"/>
    </location>
</feature>
<dbReference type="Pfam" id="PF12833">
    <property type="entry name" value="HTH_18"/>
    <property type="match status" value="1"/>
</dbReference>
<dbReference type="PROSITE" id="PS01124">
    <property type="entry name" value="HTH_ARAC_FAMILY_2"/>
    <property type="match status" value="1"/>
</dbReference>
<evidence type="ECO:0000313" key="6">
    <source>
        <dbReference type="Proteomes" id="UP000177515"/>
    </source>
</evidence>
<dbReference type="EMBL" id="CP017755">
    <property type="protein sequence ID" value="AOZ08746.1"/>
    <property type="molecule type" value="Genomic_DNA"/>
</dbReference>
<evidence type="ECO:0000256" key="1">
    <source>
        <dbReference type="ARBA" id="ARBA00023015"/>
    </source>
</evidence>